<feature type="compositionally biased region" description="Low complexity" evidence="1">
    <location>
        <begin position="338"/>
        <end position="355"/>
    </location>
</feature>
<feature type="compositionally biased region" description="Acidic residues" evidence="1">
    <location>
        <begin position="68"/>
        <end position="79"/>
    </location>
</feature>
<protein>
    <submittedName>
        <fullName evidence="2">Uncharacterized protein</fullName>
    </submittedName>
</protein>
<feature type="compositionally biased region" description="Basic residues" evidence="1">
    <location>
        <begin position="368"/>
        <end position="390"/>
    </location>
</feature>
<dbReference type="AlphaFoldDB" id="A0A9N8DJL6"/>
<proteinExistence type="predicted"/>
<evidence type="ECO:0000256" key="1">
    <source>
        <dbReference type="SAM" id="MobiDB-lite"/>
    </source>
</evidence>
<accession>A0A9N8DJL6</accession>
<sequence length="540" mass="61176">MEDWSEEEAPFVAAVAGAGQPPQRPGLRRSSGNASVKSSSSLRSRSSKKSGRWDEVSETDSGWSDVYKDDDDDSLEDFDALNASSHHQHHPDPLNLERIAEEDVVIHARMKKNGSKHSLDIHTTSNHGDDDYDSEDEFWNSSGDWDGNDTTFTPNDIDTTTTTDAADTQPQDDDRQDLPNNNNNKSKRKSFLGNFLPDKKKEIQEPQQRQLTNGKKNGIHDDHSDAADEQHPNTNRRTSKTETPATPDIQPKPKTRHDLSVPLGLHPDDDEDDDDDDGDWNVEEEEDDDGGSWDDEDEGDWDDDDDNDDDDKKEQTKQQMMDGDEADTIAETAVTEDLTQSTSSQQQQQQEQEPQQRPPLQPQFPRQSTRKSFRQSNRRRQSFPKQHSRARIPPPQQQSQQSSSATQPQQPPESSSSSTTQPSRTLVAPRPPEEQRPSKPPPQQQTGNNNKKPPRSPQDWERLFNTWERMQQEDTQNNNSNSTPQTLPEEPSMHDFYPTPDGEQESKQKKSGCLGDTVFPFSFLSSAKKKKKQSRQAKET</sequence>
<feature type="compositionally biased region" description="Polar residues" evidence="1">
    <location>
        <begin position="205"/>
        <end position="215"/>
    </location>
</feature>
<feature type="compositionally biased region" description="Basic and acidic residues" evidence="1">
    <location>
        <begin position="218"/>
        <end position="231"/>
    </location>
</feature>
<evidence type="ECO:0000313" key="3">
    <source>
        <dbReference type="Proteomes" id="UP001153069"/>
    </source>
</evidence>
<reference evidence="2" key="1">
    <citation type="submission" date="2020-06" db="EMBL/GenBank/DDBJ databases">
        <authorList>
            <consortium name="Plant Systems Biology data submission"/>
        </authorList>
    </citation>
    <scope>NUCLEOTIDE SEQUENCE</scope>
    <source>
        <strain evidence="2">D6</strain>
    </source>
</reference>
<feature type="compositionally biased region" description="Polar residues" evidence="1">
    <location>
        <begin position="232"/>
        <end position="244"/>
    </location>
</feature>
<keyword evidence="3" id="KW-1185">Reference proteome</keyword>
<feature type="compositionally biased region" description="Low complexity" evidence="1">
    <location>
        <begin position="148"/>
        <end position="169"/>
    </location>
</feature>
<organism evidence="2 3">
    <name type="scientific">Seminavis robusta</name>
    <dbReference type="NCBI Taxonomy" id="568900"/>
    <lineage>
        <taxon>Eukaryota</taxon>
        <taxon>Sar</taxon>
        <taxon>Stramenopiles</taxon>
        <taxon>Ochrophyta</taxon>
        <taxon>Bacillariophyta</taxon>
        <taxon>Bacillariophyceae</taxon>
        <taxon>Bacillariophycidae</taxon>
        <taxon>Naviculales</taxon>
        <taxon>Naviculaceae</taxon>
        <taxon>Seminavis</taxon>
    </lineage>
</organism>
<dbReference type="EMBL" id="CAICTM010000121">
    <property type="protein sequence ID" value="CAB9501914.1"/>
    <property type="molecule type" value="Genomic_DNA"/>
</dbReference>
<feature type="region of interest" description="Disordered" evidence="1">
    <location>
        <begin position="1"/>
        <end position="540"/>
    </location>
</feature>
<comment type="caution">
    <text evidence="2">The sequence shown here is derived from an EMBL/GenBank/DDBJ whole genome shotgun (WGS) entry which is preliminary data.</text>
</comment>
<gene>
    <name evidence="2" type="ORF">SEMRO_122_G059080.1</name>
</gene>
<name>A0A9N8DJL6_9STRA</name>
<feature type="compositionally biased region" description="Basic residues" evidence="1">
    <location>
        <begin position="527"/>
        <end position="540"/>
    </location>
</feature>
<feature type="compositionally biased region" description="Low complexity" evidence="1">
    <location>
        <begin position="397"/>
        <end position="423"/>
    </location>
</feature>
<dbReference type="Proteomes" id="UP001153069">
    <property type="component" value="Unassembled WGS sequence"/>
</dbReference>
<feature type="compositionally biased region" description="Low complexity" evidence="1">
    <location>
        <begin position="30"/>
        <end position="44"/>
    </location>
</feature>
<feature type="compositionally biased region" description="Acidic residues" evidence="1">
    <location>
        <begin position="268"/>
        <end position="309"/>
    </location>
</feature>
<evidence type="ECO:0000313" key="2">
    <source>
        <dbReference type="EMBL" id="CAB9501914.1"/>
    </source>
</evidence>